<dbReference type="Proteomes" id="UP000789706">
    <property type="component" value="Unassembled WGS sequence"/>
</dbReference>
<dbReference type="PROSITE" id="PS00455">
    <property type="entry name" value="AMP_BINDING"/>
    <property type="match status" value="1"/>
</dbReference>
<feature type="domain" description="AMP-dependent synthetase/ligase" evidence="6">
    <location>
        <begin position="91"/>
        <end position="509"/>
    </location>
</feature>
<keyword evidence="8" id="KW-1185">Reference proteome</keyword>
<evidence type="ECO:0000313" key="8">
    <source>
        <dbReference type="Proteomes" id="UP000789706"/>
    </source>
</evidence>
<reference evidence="7" key="1">
    <citation type="submission" date="2021-06" db="EMBL/GenBank/DDBJ databases">
        <authorList>
            <person name="Kallberg Y."/>
            <person name="Tangrot J."/>
            <person name="Rosling A."/>
        </authorList>
    </citation>
    <scope>NUCLEOTIDE SEQUENCE</scope>
    <source>
        <strain evidence="7">AZ414A</strain>
    </source>
</reference>
<dbReference type="Gene3D" id="3.40.50.12780">
    <property type="entry name" value="N-terminal domain of ligase-like"/>
    <property type="match status" value="1"/>
</dbReference>
<dbReference type="EMBL" id="CAJVPK010000915">
    <property type="protein sequence ID" value="CAG8559158.1"/>
    <property type="molecule type" value="Genomic_DNA"/>
</dbReference>
<comment type="similarity">
    <text evidence="1">Belongs to the ATP-dependent AMP-binding enzyme family.</text>
</comment>
<dbReference type="GO" id="GO:0005524">
    <property type="term" value="F:ATP binding"/>
    <property type="evidence" value="ECO:0007669"/>
    <property type="project" value="UniProtKB-KW"/>
</dbReference>
<evidence type="ECO:0000256" key="2">
    <source>
        <dbReference type="ARBA" id="ARBA00022598"/>
    </source>
</evidence>
<dbReference type="OrthoDB" id="1700726at2759"/>
<gene>
    <name evidence="7" type="ORF">DEBURN_LOCUS7497</name>
</gene>
<evidence type="ECO:0000256" key="5">
    <source>
        <dbReference type="ARBA" id="ARBA00036813"/>
    </source>
</evidence>
<sequence length="688" mass="76570">MLTSVPIGPKIDGETQVHRSVLSPDKLVTEPSNDIHTLYDVFQDCVRTSKTKNAFGFRKIDKIIEEEKEVTKIVGGESIKEKKTWKYFQLSGYEYLNFSQANEIVKNIGAGLVKLGLNKNAKLALYTFTNINWMLVSHGCYTQSITITTAYDTLGEENIIFSMNETEVKAIFTHSSLLPTLKKVAGDIHSLEHVIYDGDLEESDLKKFTDAHPEIKLITLEELKQLGKENPLEDNPPKSQDLCCIMYTSGSTGRPKGVKITHANVVSAIAGAKVKFGPFVVPDDTYLAYLPFAHILEFVIENAFMYLGMTIGYGTPKTLSTASVRNCLGDIQELKPSIMGGVPAVFEMIKKVFFSHRMTDILTKINAASMPKQRMFYGAFNAKKFMKNYGLPAGIFDMLIFKKVKQQFGGRLRLIFSGGAPIFTETHEFLSTVLCPMMVGYGLTETSSSATLLPPSEISRDTWGIIGSLLPSIEMKLVDAPESGYLSSNKPNPQGEIWLRGGPVSPGYYKNEKLTKESFTEDGWFKTGDIGEFLKSGSVSIIDRKKNLVKMAHGEYIAIEKLESVYKSTMFVGNVCIFADSFQARPVAAILPVEARVLDLAKDMRIEGGFEELCKNAEIKKAILTACNEQGKRANFKPVEFLADIILLPDEWTPENGLLTAANKIVRIEIKKKYEEQIKLLYAANTPK</sequence>
<evidence type="ECO:0000256" key="4">
    <source>
        <dbReference type="ARBA" id="ARBA00022840"/>
    </source>
</evidence>
<dbReference type="Pfam" id="PF00501">
    <property type="entry name" value="AMP-binding"/>
    <property type="match status" value="1"/>
</dbReference>
<dbReference type="PANTHER" id="PTHR43272:SF83">
    <property type="entry name" value="ACYL-COA SYNTHETASE LONG-CHAIN, ISOFORM J"/>
    <property type="match status" value="1"/>
</dbReference>
<dbReference type="PANTHER" id="PTHR43272">
    <property type="entry name" value="LONG-CHAIN-FATTY-ACID--COA LIGASE"/>
    <property type="match status" value="1"/>
</dbReference>
<proteinExistence type="inferred from homology"/>
<keyword evidence="4" id="KW-0067">ATP-binding</keyword>
<accession>A0A9N9B8L3</accession>
<dbReference type="AlphaFoldDB" id="A0A9N9B8L3"/>
<keyword evidence="2" id="KW-0436">Ligase</keyword>
<evidence type="ECO:0000256" key="1">
    <source>
        <dbReference type="ARBA" id="ARBA00006432"/>
    </source>
</evidence>
<comment type="catalytic activity">
    <reaction evidence="5">
        <text>a long-chain fatty acid + ATP + CoA = a long-chain fatty acyl-CoA + AMP + diphosphate</text>
        <dbReference type="Rhea" id="RHEA:15421"/>
        <dbReference type="ChEBI" id="CHEBI:30616"/>
        <dbReference type="ChEBI" id="CHEBI:33019"/>
        <dbReference type="ChEBI" id="CHEBI:57287"/>
        <dbReference type="ChEBI" id="CHEBI:57560"/>
        <dbReference type="ChEBI" id="CHEBI:83139"/>
        <dbReference type="ChEBI" id="CHEBI:456215"/>
        <dbReference type="EC" id="6.2.1.3"/>
    </reaction>
</comment>
<organism evidence="7 8">
    <name type="scientific">Diversispora eburnea</name>
    <dbReference type="NCBI Taxonomy" id="1213867"/>
    <lineage>
        <taxon>Eukaryota</taxon>
        <taxon>Fungi</taxon>
        <taxon>Fungi incertae sedis</taxon>
        <taxon>Mucoromycota</taxon>
        <taxon>Glomeromycotina</taxon>
        <taxon>Glomeromycetes</taxon>
        <taxon>Diversisporales</taxon>
        <taxon>Diversisporaceae</taxon>
        <taxon>Diversispora</taxon>
    </lineage>
</organism>
<name>A0A9N9B8L3_9GLOM</name>
<protein>
    <submittedName>
        <fullName evidence="7">8446_t:CDS:1</fullName>
    </submittedName>
</protein>
<evidence type="ECO:0000256" key="3">
    <source>
        <dbReference type="ARBA" id="ARBA00022741"/>
    </source>
</evidence>
<keyword evidence="3" id="KW-0547">Nucleotide-binding</keyword>
<dbReference type="InterPro" id="IPR000873">
    <property type="entry name" value="AMP-dep_synth/lig_dom"/>
</dbReference>
<comment type="caution">
    <text evidence="7">The sequence shown here is derived from an EMBL/GenBank/DDBJ whole genome shotgun (WGS) entry which is preliminary data.</text>
</comment>
<dbReference type="InterPro" id="IPR042099">
    <property type="entry name" value="ANL_N_sf"/>
</dbReference>
<evidence type="ECO:0000259" key="6">
    <source>
        <dbReference type="Pfam" id="PF00501"/>
    </source>
</evidence>
<dbReference type="GO" id="GO:0005783">
    <property type="term" value="C:endoplasmic reticulum"/>
    <property type="evidence" value="ECO:0007669"/>
    <property type="project" value="TreeGrafter"/>
</dbReference>
<dbReference type="GO" id="GO:0005886">
    <property type="term" value="C:plasma membrane"/>
    <property type="evidence" value="ECO:0007669"/>
    <property type="project" value="TreeGrafter"/>
</dbReference>
<dbReference type="SUPFAM" id="SSF56801">
    <property type="entry name" value="Acetyl-CoA synthetase-like"/>
    <property type="match status" value="1"/>
</dbReference>
<dbReference type="GO" id="GO:0005811">
    <property type="term" value="C:lipid droplet"/>
    <property type="evidence" value="ECO:0007669"/>
    <property type="project" value="TreeGrafter"/>
</dbReference>
<evidence type="ECO:0000313" key="7">
    <source>
        <dbReference type="EMBL" id="CAG8559158.1"/>
    </source>
</evidence>
<dbReference type="GO" id="GO:0035336">
    <property type="term" value="P:long-chain fatty-acyl-CoA metabolic process"/>
    <property type="evidence" value="ECO:0007669"/>
    <property type="project" value="TreeGrafter"/>
</dbReference>
<dbReference type="InterPro" id="IPR020845">
    <property type="entry name" value="AMP-binding_CS"/>
</dbReference>
<dbReference type="GO" id="GO:0004467">
    <property type="term" value="F:long-chain fatty acid-CoA ligase activity"/>
    <property type="evidence" value="ECO:0007669"/>
    <property type="project" value="UniProtKB-EC"/>
</dbReference>